<keyword evidence="1" id="KW-0479">Metal-binding</keyword>
<comment type="caution">
    <text evidence="3">The sequence shown here is derived from an EMBL/GenBank/DDBJ whole genome shotgun (WGS) entry which is preliminary data.</text>
</comment>
<proteinExistence type="predicted"/>
<evidence type="ECO:0000313" key="4">
    <source>
        <dbReference type="Proteomes" id="UP000494165"/>
    </source>
</evidence>
<dbReference type="PROSITE" id="PS50157">
    <property type="entry name" value="ZINC_FINGER_C2H2_2"/>
    <property type="match status" value="1"/>
</dbReference>
<keyword evidence="1" id="KW-0862">Zinc</keyword>
<keyword evidence="1" id="KW-0863">Zinc-finger</keyword>
<dbReference type="Proteomes" id="UP000494165">
    <property type="component" value="Unassembled WGS sequence"/>
</dbReference>
<dbReference type="GO" id="GO:0008270">
    <property type="term" value="F:zinc ion binding"/>
    <property type="evidence" value="ECO:0007669"/>
    <property type="project" value="UniProtKB-KW"/>
</dbReference>
<gene>
    <name evidence="3" type="ORF">CLODIP_2_CD01417</name>
</gene>
<evidence type="ECO:0000256" key="1">
    <source>
        <dbReference type="PROSITE-ProRule" id="PRU00042"/>
    </source>
</evidence>
<reference evidence="3 4" key="1">
    <citation type="submission" date="2020-04" db="EMBL/GenBank/DDBJ databases">
        <authorList>
            <person name="Alioto T."/>
            <person name="Alioto T."/>
            <person name="Gomez Garrido J."/>
        </authorList>
    </citation>
    <scope>NUCLEOTIDE SEQUENCE [LARGE SCALE GENOMIC DNA]</scope>
</reference>
<sequence>MDVLAKCFYCERMDLKLGGRKILQKLDIVTSRKIIAASCLPCSNKIENQFTMGDLSEFSKVPVRKLHNYPCIQDAFSAFSKNIPDSQKKDIVIGLTDKCECKMCGRFFEFTKSVEDHNTERHSNYETAKCTSGCDMYYQKKCINYHDCSILCPLCNESVINCKTHSL</sequence>
<name>A0A8S1DKH0_9INSE</name>
<dbReference type="PROSITE" id="PS00028">
    <property type="entry name" value="ZINC_FINGER_C2H2_1"/>
    <property type="match status" value="1"/>
</dbReference>
<dbReference type="InterPro" id="IPR013087">
    <property type="entry name" value="Znf_C2H2_type"/>
</dbReference>
<dbReference type="EMBL" id="CADEPI010000223">
    <property type="protein sequence ID" value="CAB3381063.1"/>
    <property type="molecule type" value="Genomic_DNA"/>
</dbReference>
<evidence type="ECO:0000313" key="3">
    <source>
        <dbReference type="EMBL" id="CAB3381063.1"/>
    </source>
</evidence>
<accession>A0A8S1DKH0</accession>
<evidence type="ECO:0000259" key="2">
    <source>
        <dbReference type="PROSITE" id="PS50157"/>
    </source>
</evidence>
<protein>
    <recommendedName>
        <fullName evidence="2">C2H2-type domain-containing protein</fullName>
    </recommendedName>
</protein>
<organism evidence="3 4">
    <name type="scientific">Cloeon dipterum</name>
    <dbReference type="NCBI Taxonomy" id="197152"/>
    <lineage>
        <taxon>Eukaryota</taxon>
        <taxon>Metazoa</taxon>
        <taxon>Ecdysozoa</taxon>
        <taxon>Arthropoda</taxon>
        <taxon>Hexapoda</taxon>
        <taxon>Insecta</taxon>
        <taxon>Pterygota</taxon>
        <taxon>Palaeoptera</taxon>
        <taxon>Ephemeroptera</taxon>
        <taxon>Pisciforma</taxon>
        <taxon>Baetidae</taxon>
        <taxon>Cloeon</taxon>
    </lineage>
</organism>
<keyword evidence="4" id="KW-1185">Reference proteome</keyword>
<dbReference type="AlphaFoldDB" id="A0A8S1DKH0"/>
<feature type="domain" description="C2H2-type" evidence="2">
    <location>
        <begin position="99"/>
        <end position="127"/>
    </location>
</feature>